<dbReference type="RefSeq" id="WP_160196470.1">
    <property type="nucleotide sequence ID" value="NZ_QXXA01000004.1"/>
</dbReference>
<accession>A0A845QTX4</accession>
<organism evidence="1 2">
    <name type="scientific">Senegalia massiliensis</name>
    <dbReference type="NCBI Taxonomy" id="1720316"/>
    <lineage>
        <taxon>Bacteria</taxon>
        <taxon>Bacillati</taxon>
        <taxon>Bacillota</taxon>
        <taxon>Clostridia</taxon>
        <taxon>Eubacteriales</taxon>
        <taxon>Clostridiaceae</taxon>
        <taxon>Senegalia</taxon>
    </lineage>
</organism>
<dbReference type="OrthoDB" id="9815497at2"/>
<keyword evidence="2" id="KW-1185">Reference proteome</keyword>
<sequence>MLVIIRGAGDIATGIGHRLYMSGFDVIFLEKENPSMVRRKVSFSEAVYEDEITIENLTAKLSDSKYKSLSLIKKGIVPVMIDPDGKYIEQFKPKIIVDGILAKKNIGTYKDMADIVIGVGPGFSAGEDVETVVETKRGHMLGKVIYKGTPEPNTGIPGNIGGFTEERVLRAKSDGNIKVLKDIGTLVEKGDVVATICECQVETKISGVIRGMIRDNYYVYEGMKIGDVDPRGEEKYCYQISDKARAVAGGVLEAIMYNLYRKNNNEIK</sequence>
<protein>
    <submittedName>
        <fullName evidence="1">EF2563 family selenium-dependent molybdenum hydroxylase system protein</fullName>
    </submittedName>
</protein>
<comment type="caution">
    <text evidence="1">The sequence shown here is derived from an EMBL/GenBank/DDBJ whole genome shotgun (WGS) entry which is preliminary data.</text>
</comment>
<evidence type="ECO:0000313" key="2">
    <source>
        <dbReference type="Proteomes" id="UP000467132"/>
    </source>
</evidence>
<dbReference type="EMBL" id="QXXA01000004">
    <property type="protein sequence ID" value="NBI05985.1"/>
    <property type="molecule type" value="Genomic_DNA"/>
</dbReference>
<dbReference type="Proteomes" id="UP000467132">
    <property type="component" value="Unassembled WGS sequence"/>
</dbReference>
<gene>
    <name evidence="1" type="ORF">D3Z33_03820</name>
</gene>
<proteinExistence type="predicted"/>
<name>A0A845QTX4_9CLOT</name>
<dbReference type="AlphaFoldDB" id="A0A845QTX4"/>
<reference evidence="1 2" key="1">
    <citation type="submission" date="2018-08" db="EMBL/GenBank/DDBJ databases">
        <title>Murine metabolic-syndrome-specific gut microbial biobank.</title>
        <authorList>
            <person name="Liu C."/>
        </authorList>
    </citation>
    <scope>NUCLEOTIDE SEQUENCE [LARGE SCALE GENOMIC DNA]</scope>
    <source>
        <strain evidence="1 2">583</strain>
    </source>
</reference>
<evidence type="ECO:0000313" key="1">
    <source>
        <dbReference type="EMBL" id="NBI05985.1"/>
    </source>
</evidence>
<dbReference type="InterPro" id="IPR017695">
    <property type="entry name" value="Se-dep_Mo_hydrolase_YqeB"/>
</dbReference>
<dbReference type="NCBIfam" id="TIGR03309">
    <property type="entry name" value="matur_yqeB"/>
    <property type="match status" value="1"/>
</dbReference>